<evidence type="ECO:0000256" key="3">
    <source>
        <dbReference type="ARBA" id="ARBA00023163"/>
    </source>
</evidence>
<proteinExistence type="predicted"/>
<dbReference type="AlphaFoldDB" id="A0A7T5R1L4"/>
<dbReference type="InterPro" id="IPR012318">
    <property type="entry name" value="HTH_CRP"/>
</dbReference>
<dbReference type="InterPro" id="IPR050397">
    <property type="entry name" value="Env_Response_Regulators"/>
</dbReference>
<dbReference type="EMBL" id="CP066681">
    <property type="protein sequence ID" value="QQG35771.1"/>
    <property type="molecule type" value="Genomic_DNA"/>
</dbReference>
<dbReference type="SUPFAM" id="SSF51206">
    <property type="entry name" value="cAMP-binding domain-like"/>
    <property type="match status" value="1"/>
</dbReference>
<gene>
    <name evidence="6" type="ORF">HYS17_09725</name>
</gene>
<dbReference type="Gene3D" id="1.10.10.10">
    <property type="entry name" value="Winged helix-like DNA-binding domain superfamily/Winged helix DNA-binding domain"/>
    <property type="match status" value="1"/>
</dbReference>
<dbReference type="Pfam" id="PF13545">
    <property type="entry name" value="HTH_Crp_2"/>
    <property type="match status" value="1"/>
</dbReference>
<dbReference type="InterPro" id="IPR014710">
    <property type="entry name" value="RmlC-like_jellyroll"/>
</dbReference>
<dbReference type="SUPFAM" id="SSF46785">
    <property type="entry name" value="Winged helix' DNA-binding domain"/>
    <property type="match status" value="1"/>
</dbReference>
<dbReference type="GO" id="GO:0003677">
    <property type="term" value="F:DNA binding"/>
    <property type="evidence" value="ECO:0007669"/>
    <property type="project" value="UniProtKB-KW"/>
</dbReference>
<name>A0A7T5R1L4_9BACT</name>
<evidence type="ECO:0000256" key="1">
    <source>
        <dbReference type="ARBA" id="ARBA00023015"/>
    </source>
</evidence>
<dbReference type="SMART" id="SM00100">
    <property type="entry name" value="cNMP"/>
    <property type="match status" value="1"/>
</dbReference>
<dbReference type="InterPro" id="IPR036390">
    <property type="entry name" value="WH_DNA-bd_sf"/>
</dbReference>
<dbReference type="InterPro" id="IPR036388">
    <property type="entry name" value="WH-like_DNA-bd_sf"/>
</dbReference>
<dbReference type="CDD" id="cd00038">
    <property type="entry name" value="CAP_ED"/>
    <property type="match status" value="1"/>
</dbReference>
<feature type="domain" description="HTH crp-type" evidence="5">
    <location>
        <begin position="157"/>
        <end position="227"/>
    </location>
</feature>
<dbReference type="PANTHER" id="PTHR24567:SF26">
    <property type="entry name" value="REGULATORY PROTEIN YEIL"/>
    <property type="match status" value="1"/>
</dbReference>
<organism evidence="6 7">
    <name type="scientific">Micavibrio aeruginosavorus</name>
    <dbReference type="NCBI Taxonomy" id="349221"/>
    <lineage>
        <taxon>Bacteria</taxon>
        <taxon>Pseudomonadati</taxon>
        <taxon>Bdellovibrionota</taxon>
        <taxon>Bdellovibrionia</taxon>
        <taxon>Bdellovibrionales</taxon>
        <taxon>Pseudobdellovibrionaceae</taxon>
        <taxon>Micavibrio</taxon>
    </lineage>
</organism>
<keyword evidence="1" id="KW-0805">Transcription regulation</keyword>
<dbReference type="PROSITE" id="PS50042">
    <property type="entry name" value="CNMP_BINDING_3"/>
    <property type="match status" value="1"/>
</dbReference>
<dbReference type="PROSITE" id="PS51063">
    <property type="entry name" value="HTH_CRP_2"/>
    <property type="match status" value="1"/>
</dbReference>
<sequence length="246" mass="27890">MNCRNLDHNSAREKHYPLDTIEFFAAFPADLLKQLHASARRVSYTKGQVLFTQDDPADWFYMIESGWVKLFRETLDGDEVILDVMPPGYVFGETTMFESGVYPFGAEVVETGELTAYPVAMLADFVKGRSDLALAMLQHIVNKNIMKDRDIEHRTVMNAPQRIGCFLLRLCKIKQTPPVILHLPYDKTLIASRLGMQPETFSRALTRLQQDTGIRIRGATVEIENMGKLITYTCTACSNVFPCDND</sequence>
<dbReference type="PANTHER" id="PTHR24567">
    <property type="entry name" value="CRP FAMILY TRANSCRIPTIONAL REGULATORY PROTEIN"/>
    <property type="match status" value="1"/>
</dbReference>
<dbReference type="SMART" id="SM00419">
    <property type="entry name" value="HTH_CRP"/>
    <property type="match status" value="1"/>
</dbReference>
<dbReference type="InterPro" id="IPR018490">
    <property type="entry name" value="cNMP-bd_dom_sf"/>
</dbReference>
<dbReference type="Gene3D" id="2.60.120.10">
    <property type="entry name" value="Jelly Rolls"/>
    <property type="match status" value="1"/>
</dbReference>
<dbReference type="InterPro" id="IPR000595">
    <property type="entry name" value="cNMP-bd_dom"/>
</dbReference>
<evidence type="ECO:0000256" key="2">
    <source>
        <dbReference type="ARBA" id="ARBA00023125"/>
    </source>
</evidence>
<dbReference type="GO" id="GO:0005829">
    <property type="term" value="C:cytosol"/>
    <property type="evidence" value="ECO:0007669"/>
    <property type="project" value="TreeGrafter"/>
</dbReference>
<feature type="domain" description="Cyclic nucleotide-binding" evidence="4">
    <location>
        <begin position="23"/>
        <end position="109"/>
    </location>
</feature>
<evidence type="ECO:0000313" key="6">
    <source>
        <dbReference type="EMBL" id="QQG35771.1"/>
    </source>
</evidence>
<dbReference type="Pfam" id="PF00027">
    <property type="entry name" value="cNMP_binding"/>
    <property type="match status" value="1"/>
</dbReference>
<accession>A0A7T5R1L4</accession>
<evidence type="ECO:0000259" key="4">
    <source>
        <dbReference type="PROSITE" id="PS50042"/>
    </source>
</evidence>
<keyword evidence="3" id="KW-0804">Transcription</keyword>
<dbReference type="Proteomes" id="UP000595362">
    <property type="component" value="Chromosome"/>
</dbReference>
<keyword evidence="2" id="KW-0238">DNA-binding</keyword>
<evidence type="ECO:0000313" key="7">
    <source>
        <dbReference type="Proteomes" id="UP000595362"/>
    </source>
</evidence>
<evidence type="ECO:0000259" key="5">
    <source>
        <dbReference type="PROSITE" id="PS51063"/>
    </source>
</evidence>
<reference evidence="6 7" key="1">
    <citation type="submission" date="2020-07" db="EMBL/GenBank/DDBJ databases">
        <title>Huge and variable diversity of episymbiotic CPR bacteria and DPANN archaea in groundwater ecosystems.</title>
        <authorList>
            <person name="He C.Y."/>
            <person name="Keren R."/>
            <person name="Whittaker M."/>
            <person name="Farag I.F."/>
            <person name="Doudna J."/>
            <person name="Cate J.H.D."/>
            <person name="Banfield J.F."/>
        </authorList>
    </citation>
    <scope>NUCLEOTIDE SEQUENCE [LARGE SCALE GENOMIC DNA]</scope>
    <source>
        <strain evidence="6">NC_groundwater_70_Ag_B-0.1um_54_66</strain>
    </source>
</reference>
<protein>
    <submittedName>
        <fullName evidence="6">Crp/Fnr family transcriptional regulator</fullName>
    </submittedName>
</protein>
<dbReference type="GO" id="GO:0003700">
    <property type="term" value="F:DNA-binding transcription factor activity"/>
    <property type="evidence" value="ECO:0007669"/>
    <property type="project" value="TreeGrafter"/>
</dbReference>